<protein>
    <recommendedName>
        <fullName evidence="14">Cytochrome P450</fullName>
    </recommendedName>
</protein>
<feature type="transmembrane region" description="Helical" evidence="11">
    <location>
        <begin position="6"/>
        <end position="21"/>
    </location>
</feature>
<dbReference type="OrthoDB" id="2789670at2759"/>
<dbReference type="InterPro" id="IPR017972">
    <property type="entry name" value="Cyt_P450_CS"/>
</dbReference>
<dbReference type="PANTHER" id="PTHR46300">
    <property type="entry name" value="P450, PUTATIVE (EUROFUNG)-RELATED-RELATED"/>
    <property type="match status" value="1"/>
</dbReference>
<evidence type="ECO:0000256" key="6">
    <source>
        <dbReference type="ARBA" id="ARBA00023002"/>
    </source>
</evidence>
<evidence type="ECO:0000256" key="1">
    <source>
        <dbReference type="ARBA" id="ARBA00001971"/>
    </source>
</evidence>
<dbReference type="CDD" id="cd11065">
    <property type="entry name" value="CYP64-like"/>
    <property type="match status" value="1"/>
</dbReference>
<reference evidence="13" key="1">
    <citation type="journal article" date="2014" name="Proc. Natl. Acad. Sci. U.S.A.">
        <title>Extensive sampling of basidiomycete genomes demonstrates inadequacy of the white-rot/brown-rot paradigm for wood decay fungi.</title>
        <authorList>
            <person name="Riley R."/>
            <person name="Salamov A.A."/>
            <person name="Brown D.W."/>
            <person name="Nagy L.G."/>
            <person name="Floudas D."/>
            <person name="Held B.W."/>
            <person name="Levasseur A."/>
            <person name="Lombard V."/>
            <person name="Morin E."/>
            <person name="Otillar R."/>
            <person name="Lindquist E.A."/>
            <person name="Sun H."/>
            <person name="LaButti K.M."/>
            <person name="Schmutz J."/>
            <person name="Jabbour D."/>
            <person name="Luo H."/>
            <person name="Baker S.E."/>
            <person name="Pisabarro A.G."/>
            <person name="Walton J.D."/>
            <person name="Blanchette R.A."/>
            <person name="Henrissat B."/>
            <person name="Martin F."/>
            <person name="Cullen D."/>
            <person name="Hibbett D.S."/>
            <person name="Grigoriev I.V."/>
        </authorList>
    </citation>
    <scope>NUCLEOTIDE SEQUENCE [LARGE SCALE GENOMIC DNA]</scope>
    <source>
        <strain evidence="13">CBS 339.88</strain>
    </source>
</reference>
<keyword evidence="8 10" id="KW-0503">Monooxygenase</keyword>
<evidence type="ECO:0000256" key="3">
    <source>
        <dbReference type="ARBA" id="ARBA00010617"/>
    </source>
</evidence>
<keyword evidence="4 9" id="KW-0349">Heme</keyword>
<keyword evidence="5 9" id="KW-0479">Metal-binding</keyword>
<dbReference type="PROSITE" id="PS00086">
    <property type="entry name" value="CYTOCHROME_P450"/>
    <property type="match status" value="1"/>
</dbReference>
<proteinExistence type="inferred from homology"/>
<dbReference type="STRING" id="685588.A0A067SIG8"/>
<evidence type="ECO:0000256" key="7">
    <source>
        <dbReference type="ARBA" id="ARBA00023004"/>
    </source>
</evidence>
<dbReference type="InterPro" id="IPR036396">
    <property type="entry name" value="Cyt_P450_sf"/>
</dbReference>
<keyword evidence="11" id="KW-0472">Membrane</keyword>
<keyword evidence="6 10" id="KW-0560">Oxidoreductase</keyword>
<dbReference type="GO" id="GO:0004497">
    <property type="term" value="F:monooxygenase activity"/>
    <property type="evidence" value="ECO:0007669"/>
    <property type="project" value="UniProtKB-KW"/>
</dbReference>
<evidence type="ECO:0000256" key="10">
    <source>
        <dbReference type="RuleBase" id="RU000461"/>
    </source>
</evidence>
<evidence type="ECO:0000256" key="4">
    <source>
        <dbReference type="ARBA" id="ARBA00022617"/>
    </source>
</evidence>
<dbReference type="Proteomes" id="UP000027222">
    <property type="component" value="Unassembled WGS sequence"/>
</dbReference>
<dbReference type="PRINTS" id="PR00463">
    <property type="entry name" value="EP450I"/>
</dbReference>
<feature type="binding site" description="axial binding residue" evidence="9">
    <location>
        <position position="445"/>
    </location>
    <ligand>
        <name>heme</name>
        <dbReference type="ChEBI" id="CHEBI:30413"/>
    </ligand>
    <ligandPart>
        <name>Fe</name>
        <dbReference type="ChEBI" id="CHEBI:18248"/>
    </ligandPart>
</feature>
<dbReference type="PANTHER" id="PTHR46300:SF7">
    <property type="entry name" value="P450, PUTATIVE (EUROFUNG)-RELATED"/>
    <property type="match status" value="1"/>
</dbReference>
<dbReference type="SUPFAM" id="SSF48264">
    <property type="entry name" value="Cytochrome P450"/>
    <property type="match status" value="1"/>
</dbReference>
<name>A0A067SIG8_GALM3</name>
<dbReference type="EMBL" id="KL142422">
    <property type="protein sequence ID" value="KDR66553.1"/>
    <property type="molecule type" value="Genomic_DNA"/>
</dbReference>
<organism evidence="12 13">
    <name type="scientific">Galerina marginata (strain CBS 339.88)</name>
    <dbReference type="NCBI Taxonomy" id="685588"/>
    <lineage>
        <taxon>Eukaryota</taxon>
        <taxon>Fungi</taxon>
        <taxon>Dikarya</taxon>
        <taxon>Basidiomycota</taxon>
        <taxon>Agaricomycotina</taxon>
        <taxon>Agaricomycetes</taxon>
        <taxon>Agaricomycetidae</taxon>
        <taxon>Agaricales</taxon>
        <taxon>Agaricineae</taxon>
        <taxon>Strophariaceae</taxon>
        <taxon>Galerina</taxon>
    </lineage>
</organism>
<comment type="pathway">
    <text evidence="2">Secondary metabolite biosynthesis.</text>
</comment>
<keyword evidence="11" id="KW-1133">Transmembrane helix</keyword>
<evidence type="ECO:0000256" key="2">
    <source>
        <dbReference type="ARBA" id="ARBA00005179"/>
    </source>
</evidence>
<gene>
    <name evidence="12" type="ORF">GALMADRAFT_147782</name>
</gene>
<evidence type="ECO:0000256" key="8">
    <source>
        <dbReference type="ARBA" id="ARBA00023033"/>
    </source>
</evidence>
<dbReference type="GO" id="GO:0016705">
    <property type="term" value="F:oxidoreductase activity, acting on paired donors, with incorporation or reduction of molecular oxygen"/>
    <property type="evidence" value="ECO:0007669"/>
    <property type="project" value="InterPro"/>
</dbReference>
<evidence type="ECO:0000256" key="11">
    <source>
        <dbReference type="SAM" id="Phobius"/>
    </source>
</evidence>
<dbReference type="GO" id="GO:0005506">
    <property type="term" value="F:iron ion binding"/>
    <property type="evidence" value="ECO:0007669"/>
    <property type="project" value="InterPro"/>
</dbReference>
<dbReference type="InterPro" id="IPR050364">
    <property type="entry name" value="Cytochrome_P450_fung"/>
</dbReference>
<dbReference type="Pfam" id="PF00067">
    <property type="entry name" value="p450"/>
    <property type="match status" value="1"/>
</dbReference>
<dbReference type="InterPro" id="IPR002401">
    <property type="entry name" value="Cyt_P450_E_grp-I"/>
</dbReference>
<keyword evidence="13" id="KW-1185">Reference proteome</keyword>
<dbReference type="InterPro" id="IPR001128">
    <property type="entry name" value="Cyt_P450"/>
</dbReference>
<dbReference type="Gene3D" id="1.10.630.10">
    <property type="entry name" value="Cytochrome P450"/>
    <property type="match status" value="1"/>
</dbReference>
<evidence type="ECO:0000256" key="5">
    <source>
        <dbReference type="ARBA" id="ARBA00022723"/>
    </source>
</evidence>
<evidence type="ECO:0000313" key="12">
    <source>
        <dbReference type="EMBL" id="KDR66553.1"/>
    </source>
</evidence>
<accession>A0A067SIG8</accession>
<sequence>MPLLDIVGSLVIFFVVLYFYLKHNNARSFSHLPLPPGPKGLPLIGNLRDMPISFEWKTYHKWSKDLGTDILYLNVAGTPLVVLDTSEAATELLEKRSPLYSDRLARMPMMNELMGWDFHFAFMKYGERWRRHRRLMHYNFHPSAALRFRPHSLKAARNLLNRFLDIPDDIIGNLRHMAGETIMSVGYGLEVQHKDDPYVKTAEQGIRPLFIAAVPGAFFVDMFPVLKYVPEWMPGAGFQRKARDWKKLAITMIEVPFAAAKRNMAAGVSPPCFTSISLEQMDGGTRDDAYREDIIQGVAGSMYAAGSDTTVSAVASCILGLLDKPEVLKKAQEELDRVIKPGHLPDFDDEDSLPYITAITKETLRWRDVVPIAIPRFLTVDDEYKGYRLPAGAIIIPNAWAMLHNENVYEDPFTFNPDRFMKDGKIDKSVRDPGHACWGFGRRICPGRYMAFSAVWIAVASLIATFDIKKAVDEEGNVIEPTHEYISALVCLPKPYKCSITPRSSEVERVIRSAANQELL</sequence>
<evidence type="ECO:0008006" key="14">
    <source>
        <dbReference type="Google" id="ProtNLM"/>
    </source>
</evidence>
<evidence type="ECO:0000256" key="9">
    <source>
        <dbReference type="PIRSR" id="PIRSR602401-1"/>
    </source>
</evidence>
<dbReference type="HOGENOM" id="CLU_001570_2_3_1"/>
<dbReference type="AlphaFoldDB" id="A0A067SIG8"/>
<keyword evidence="11" id="KW-0812">Transmembrane</keyword>
<comment type="similarity">
    <text evidence="3 10">Belongs to the cytochrome P450 family.</text>
</comment>
<evidence type="ECO:0000313" key="13">
    <source>
        <dbReference type="Proteomes" id="UP000027222"/>
    </source>
</evidence>
<comment type="cofactor">
    <cofactor evidence="1 9">
        <name>heme</name>
        <dbReference type="ChEBI" id="CHEBI:30413"/>
    </cofactor>
</comment>
<keyword evidence="7 9" id="KW-0408">Iron</keyword>
<dbReference type="GO" id="GO:0020037">
    <property type="term" value="F:heme binding"/>
    <property type="evidence" value="ECO:0007669"/>
    <property type="project" value="InterPro"/>
</dbReference>